<comment type="caution">
    <text evidence="1">The sequence shown here is derived from an EMBL/GenBank/DDBJ whole genome shotgun (WGS) entry which is preliminary data.</text>
</comment>
<reference evidence="1 2" key="1">
    <citation type="journal article" date="2022" name="New Phytol.">
        <title>Ecological generalism drives hyperdiversity of secondary metabolite gene clusters in xylarialean endophytes.</title>
        <authorList>
            <person name="Franco M.E.E."/>
            <person name="Wisecaver J.H."/>
            <person name="Arnold A.E."/>
            <person name="Ju Y.M."/>
            <person name="Slot J.C."/>
            <person name="Ahrendt S."/>
            <person name="Moore L.P."/>
            <person name="Eastman K.E."/>
            <person name="Scott K."/>
            <person name="Konkel Z."/>
            <person name="Mondo S.J."/>
            <person name="Kuo A."/>
            <person name="Hayes R.D."/>
            <person name="Haridas S."/>
            <person name="Andreopoulos B."/>
            <person name="Riley R."/>
            <person name="LaButti K."/>
            <person name="Pangilinan J."/>
            <person name="Lipzen A."/>
            <person name="Amirebrahimi M."/>
            <person name="Yan J."/>
            <person name="Adam C."/>
            <person name="Keymanesh K."/>
            <person name="Ng V."/>
            <person name="Louie K."/>
            <person name="Northen T."/>
            <person name="Drula E."/>
            <person name="Henrissat B."/>
            <person name="Hsieh H.M."/>
            <person name="Youens-Clark K."/>
            <person name="Lutzoni F."/>
            <person name="Miadlikowska J."/>
            <person name="Eastwood D.C."/>
            <person name="Hamelin R.C."/>
            <person name="Grigoriev I.V."/>
            <person name="U'Ren J.M."/>
        </authorList>
    </citation>
    <scope>NUCLEOTIDE SEQUENCE [LARGE SCALE GENOMIC DNA]</scope>
    <source>
        <strain evidence="1 2">ER1909</strain>
    </source>
</reference>
<protein>
    <submittedName>
        <fullName evidence="1">GroES-like protein</fullName>
    </submittedName>
</protein>
<gene>
    <name evidence="1" type="ORF">F4821DRAFT_240012</name>
</gene>
<dbReference type="EMBL" id="MU394322">
    <property type="protein sequence ID" value="KAI6085782.1"/>
    <property type="molecule type" value="Genomic_DNA"/>
</dbReference>
<organism evidence="1 2">
    <name type="scientific">Hypoxylon rubiginosum</name>
    <dbReference type="NCBI Taxonomy" id="110542"/>
    <lineage>
        <taxon>Eukaryota</taxon>
        <taxon>Fungi</taxon>
        <taxon>Dikarya</taxon>
        <taxon>Ascomycota</taxon>
        <taxon>Pezizomycotina</taxon>
        <taxon>Sordariomycetes</taxon>
        <taxon>Xylariomycetidae</taxon>
        <taxon>Xylariales</taxon>
        <taxon>Hypoxylaceae</taxon>
        <taxon>Hypoxylon</taxon>
    </lineage>
</organism>
<evidence type="ECO:0000313" key="1">
    <source>
        <dbReference type="EMBL" id="KAI6085782.1"/>
    </source>
</evidence>
<dbReference type="Proteomes" id="UP001497680">
    <property type="component" value="Unassembled WGS sequence"/>
</dbReference>
<name>A0ACC0CZM5_9PEZI</name>
<keyword evidence="2" id="KW-1185">Reference proteome</keyword>
<sequence>MRALRYHGPLDLRLEHDVPEPECLPHQVKIRPSFCGICGSDLHTYLSPVIIPYKDTPHPVTGETWPVTFGHEFAGDVVEVGSDAVQGGLRVGDRVAVQPTICCNRCPPCKEGYPNCCNSLGFVGLMGWGGGMSDFVSVDARFAFKLPDNVPSDIGAMVEPLAVAWHAIDQTGIQPGGSALVMGAGPVGIAMVQCLKARQVKEIIVVEIVPERKDFAARLGATVVIDPKEQDVVAKCKELCDGQGPDAAFDCAGVAPTMKTACRAIRHRGVVVNVAFNEKEVPFQFNDLMIGEKRIYTSVSYSIEDFRDVIEALGNGLIDVKEMITRKTTLDRVVEDGILALMHEKDKHMKILVDVRA</sequence>
<proteinExistence type="predicted"/>
<accession>A0ACC0CZM5</accession>
<evidence type="ECO:0000313" key="2">
    <source>
        <dbReference type="Proteomes" id="UP001497680"/>
    </source>
</evidence>